<evidence type="ECO:0000313" key="1">
    <source>
        <dbReference type="EMBL" id="KAJ1155820.1"/>
    </source>
</evidence>
<gene>
    <name evidence="1" type="ORF">NDU88_008545</name>
</gene>
<dbReference type="AlphaFoldDB" id="A0AAV7RUY2"/>
<reference evidence="1" key="1">
    <citation type="journal article" date="2022" name="bioRxiv">
        <title>Sequencing and chromosome-scale assembly of the giantPleurodeles waltlgenome.</title>
        <authorList>
            <person name="Brown T."/>
            <person name="Elewa A."/>
            <person name="Iarovenko S."/>
            <person name="Subramanian E."/>
            <person name="Araus A.J."/>
            <person name="Petzold A."/>
            <person name="Susuki M."/>
            <person name="Suzuki K.-i.T."/>
            <person name="Hayashi T."/>
            <person name="Toyoda A."/>
            <person name="Oliveira C."/>
            <person name="Osipova E."/>
            <person name="Leigh N.D."/>
            <person name="Simon A."/>
            <person name="Yun M.H."/>
        </authorList>
    </citation>
    <scope>NUCLEOTIDE SEQUENCE</scope>
    <source>
        <strain evidence="1">20211129_DDA</strain>
        <tissue evidence="1">Liver</tissue>
    </source>
</reference>
<keyword evidence="2" id="KW-1185">Reference proteome</keyword>
<dbReference type="Proteomes" id="UP001066276">
    <property type="component" value="Chromosome 5"/>
</dbReference>
<organism evidence="1 2">
    <name type="scientific">Pleurodeles waltl</name>
    <name type="common">Iberian ribbed newt</name>
    <dbReference type="NCBI Taxonomy" id="8319"/>
    <lineage>
        <taxon>Eukaryota</taxon>
        <taxon>Metazoa</taxon>
        <taxon>Chordata</taxon>
        <taxon>Craniata</taxon>
        <taxon>Vertebrata</taxon>
        <taxon>Euteleostomi</taxon>
        <taxon>Amphibia</taxon>
        <taxon>Batrachia</taxon>
        <taxon>Caudata</taxon>
        <taxon>Salamandroidea</taxon>
        <taxon>Salamandridae</taxon>
        <taxon>Pleurodelinae</taxon>
        <taxon>Pleurodeles</taxon>
    </lineage>
</organism>
<accession>A0AAV7RUY2</accession>
<protein>
    <submittedName>
        <fullName evidence="1">Uncharacterized protein</fullName>
    </submittedName>
</protein>
<comment type="caution">
    <text evidence="1">The sequence shown here is derived from an EMBL/GenBank/DDBJ whole genome shotgun (WGS) entry which is preliminary data.</text>
</comment>
<name>A0AAV7RUY2_PLEWA</name>
<evidence type="ECO:0000313" key="2">
    <source>
        <dbReference type="Proteomes" id="UP001066276"/>
    </source>
</evidence>
<proteinExistence type="predicted"/>
<dbReference type="EMBL" id="JANPWB010000009">
    <property type="protein sequence ID" value="KAJ1155820.1"/>
    <property type="molecule type" value="Genomic_DNA"/>
</dbReference>
<sequence length="134" mass="14832">MSAGDIYVIGSRVVMKTPTTSFPRTPPWCVKSHCQHPRLEKQATREQIQCTYLRTISTSLNVTATTEGHIAELSCDEIKGRAACRADAAEWSYKEIIRHTCLVGSADFYRVDTVQPEGTAPRDSSVYDVGIASH</sequence>